<keyword evidence="2" id="KW-1185">Reference proteome</keyword>
<comment type="caution">
    <text evidence="1">The sequence shown here is derived from an EMBL/GenBank/DDBJ whole genome shotgun (WGS) entry which is preliminary data.</text>
</comment>
<dbReference type="EMBL" id="JANRHA010000001">
    <property type="protein sequence ID" value="MDG3013550.1"/>
    <property type="molecule type" value="Genomic_DNA"/>
</dbReference>
<evidence type="ECO:0008006" key="3">
    <source>
        <dbReference type="Google" id="ProtNLM"/>
    </source>
</evidence>
<evidence type="ECO:0000313" key="2">
    <source>
        <dbReference type="Proteomes" id="UP001152755"/>
    </source>
</evidence>
<accession>A0A9X4RC78</accession>
<gene>
    <name evidence="1" type="ORF">NVS88_03140</name>
</gene>
<evidence type="ECO:0000313" key="1">
    <source>
        <dbReference type="EMBL" id="MDG3013550.1"/>
    </source>
</evidence>
<dbReference type="AlphaFoldDB" id="A0A9X4RC78"/>
<reference evidence="1" key="1">
    <citation type="submission" date="2022-08" db="EMBL/GenBank/DDBJ databases">
        <title>Genome analysis of Corynebacteriales strain.</title>
        <authorList>
            <person name="Lee S.D."/>
        </authorList>
    </citation>
    <scope>NUCLEOTIDE SEQUENCE</scope>
    <source>
        <strain evidence="1">D3-21</strain>
    </source>
</reference>
<dbReference type="RefSeq" id="WP_277835098.1">
    <property type="nucleotide sequence ID" value="NZ_JAAIVF010000007.1"/>
</dbReference>
<proteinExistence type="predicted"/>
<protein>
    <recommendedName>
        <fullName evidence="3">Head-to-tail stopper</fullName>
    </recommendedName>
</protein>
<name>A0A9X4RC78_9ACTN</name>
<dbReference type="Proteomes" id="UP001152755">
    <property type="component" value="Unassembled WGS sequence"/>
</dbReference>
<sequence length="112" mass="11860">MILGNDTVTVIKRAPTGAMNSVGQPAMTETPTVVPGCSFQPTRTAETVSDVDLTVSYWTLYAPAVPAITQLEATDAIEVNGVVFEDFGDPQPWTGLNGNPSHVTLTVRKARG</sequence>
<organism evidence="1 2">
    <name type="scientific">Speluncibacter jeojiensis</name>
    <dbReference type="NCBI Taxonomy" id="2710754"/>
    <lineage>
        <taxon>Bacteria</taxon>
        <taxon>Bacillati</taxon>
        <taxon>Actinomycetota</taxon>
        <taxon>Actinomycetes</taxon>
        <taxon>Mycobacteriales</taxon>
        <taxon>Speluncibacteraceae</taxon>
        <taxon>Speluncibacter</taxon>
    </lineage>
</organism>